<reference evidence="2" key="1">
    <citation type="submission" date="2020-06" db="EMBL/GenBank/DDBJ databases">
        <authorList>
            <person name="Li T."/>
            <person name="Hu X."/>
            <person name="Zhang T."/>
            <person name="Song X."/>
            <person name="Zhang H."/>
            <person name="Dai N."/>
            <person name="Sheng W."/>
            <person name="Hou X."/>
            <person name="Wei L."/>
        </authorList>
    </citation>
    <scope>NUCLEOTIDE SEQUENCE</scope>
    <source>
        <strain evidence="2">G01</strain>
        <tissue evidence="2">Leaf</tissue>
    </source>
</reference>
<proteinExistence type="predicted"/>
<evidence type="ECO:0000259" key="1">
    <source>
        <dbReference type="Pfam" id="PF13966"/>
    </source>
</evidence>
<feature type="non-terminal residue" evidence="2">
    <location>
        <position position="350"/>
    </location>
</feature>
<dbReference type="PANTHER" id="PTHR36617">
    <property type="entry name" value="PROTEIN, PUTATIVE-RELATED"/>
    <property type="match status" value="1"/>
</dbReference>
<reference evidence="2" key="2">
    <citation type="journal article" date="2024" name="Plant">
        <title>Genomic evolution and insights into agronomic trait innovations of Sesamum species.</title>
        <authorList>
            <person name="Miao H."/>
            <person name="Wang L."/>
            <person name="Qu L."/>
            <person name="Liu H."/>
            <person name="Sun Y."/>
            <person name="Le M."/>
            <person name="Wang Q."/>
            <person name="Wei S."/>
            <person name="Zheng Y."/>
            <person name="Lin W."/>
            <person name="Duan Y."/>
            <person name="Cao H."/>
            <person name="Xiong S."/>
            <person name="Wang X."/>
            <person name="Wei L."/>
            <person name="Li C."/>
            <person name="Ma Q."/>
            <person name="Ju M."/>
            <person name="Zhao R."/>
            <person name="Li G."/>
            <person name="Mu C."/>
            <person name="Tian Q."/>
            <person name="Mei H."/>
            <person name="Zhang T."/>
            <person name="Gao T."/>
            <person name="Zhang H."/>
        </authorList>
    </citation>
    <scope>NUCLEOTIDE SEQUENCE</scope>
    <source>
        <strain evidence="2">G01</strain>
    </source>
</reference>
<accession>A0AAW2KX65</accession>
<dbReference type="PANTHER" id="PTHR36617:SF15">
    <property type="entry name" value="REVERSE TRANSCRIPTASE ZINC-BINDING DOMAIN-CONTAINING PROTEIN"/>
    <property type="match status" value="1"/>
</dbReference>
<dbReference type="Pfam" id="PF13966">
    <property type="entry name" value="zf-RVT"/>
    <property type="match status" value="1"/>
</dbReference>
<feature type="domain" description="Reverse transcriptase zinc-binding" evidence="1">
    <location>
        <begin position="138"/>
        <end position="221"/>
    </location>
</feature>
<dbReference type="AlphaFoldDB" id="A0AAW2KX65"/>
<protein>
    <recommendedName>
        <fullName evidence="1">Reverse transcriptase zinc-binding domain-containing protein</fullName>
    </recommendedName>
</protein>
<sequence length="350" mass="41259">MKLWWRFRSKSSLWSEYLHGRYCRNLHPTIVPYNRNYSAVWHRLCLIRDVAERFLFWTLGEGSISFWHDNWLGEKPLAQLLHRDTYTIESVSYYWHKGDWNVFQILRTVPVPFAQTQIPIAAGQGDKIVWTGSSAGDFSTKWAWESIRQASLQRQLLADVWHRSLRPTISVFLWQLFQDRIPVDTRMQQKGFSFPSKCQCCEAEETVSYLFIENTEVQGVWQHFAVLFGLCLCDTRSLTHMVHFWRYSTPFHSDLHIQTLIPFLILWFTKTQRNTAKYRGVPFSIDDIIFEFQRHLRTLLFLEPPVLSVGVHRPRLGLSSIQTAPLLGIQAWRGRRASLGIWLGIYTLHI</sequence>
<dbReference type="EMBL" id="JACGWK010000016">
    <property type="protein sequence ID" value="KAL0311104.1"/>
    <property type="molecule type" value="Genomic_DNA"/>
</dbReference>
<name>A0AAW2KX65_9LAMI</name>
<organism evidence="2">
    <name type="scientific">Sesamum angustifolium</name>
    <dbReference type="NCBI Taxonomy" id="2727405"/>
    <lineage>
        <taxon>Eukaryota</taxon>
        <taxon>Viridiplantae</taxon>
        <taxon>Streptophyta</taxon>
        <taxon>Embryophyta</taxon>
        <taxon>Tracheophyta</taxon>
        <taxon>Spermatophyta</taxon>
        <taxon>Magnoliopsida</taxon>
        <taxon>eudicotyledons</taxon>
        <taxon>Gunneridae</taxon>
        <taxon>Pentapetalae</taxon>
        <taxon>asterids</taxon>
        <taxon>lamiids</taxon>
        <taxon>Lamiales</taxon>
        <taxon>Pedaliaceae</taxon>
        <taxon>Sesamum</taxon>
    </lineage>
</organism>
<dbReference type="InterPro" id="IPR026960">
    <property type="entry name" value="RVT-Znf"/>
</dbReference>
<comment type="caution">
    <text evidence="2">The sequence shown here is derived from an EMBL/GenBank/DDBJ whole genome shotgun (WGS) entry which is preliminary data.</text>
</comment>
<evidence type="ECO:0000313" key="2">
    <source>
        <dbReference type="EMBL" id="KAL0311104.1"/>
    </source>
</evidence>
<gene>
    <name evidence="2" type="ORF">Sangu_2405100</name>
</gene>